<evidence type="ECO:0000313" key="3">
    <source>
        <dbReference type="Proteomes" id="UP000621455"/>
    </source>
</evidence>
<evidence type="ECO:0000313" key="2">
    <source>
        <dbReference type="EMBL" id="NHZ82682.1"/>
    </source>
</evidence>
<dbReference type="RefSeq" id="WP_167091099.1">
    <property type="nucleotide sequence ID" value="NZ_WHJG01000036.1"/>
</dbReference>
<keyword evidence="1" id="KW-0812">Transmembrane</keyword>
<sequence>MEELLLQFVLLTVMSWRATSALIASVILALALVFAVPPFNGPYAIALVLLGLGGGFWWHSRAVKIQSDKRYSLVSSDVCALPMHCTYRSRGLTPTLTCSAAASSALKWIPCALPDNDSQHVFTPPPVRFL</sequence>
<comment type="caution">
    <text evidence="2">The sequence shown here is derived from an EMBL/GenBank/DDBJ whole genome shotgun (WGS) entry which is preliminary data.</text>
</comment>
<dbReference type="Proteomes" id="UP000621455">
    <property type="component" value="Unassembled WGS sequence"/>
</dbReference>
<name>A0ABX0NB58_9BURK</name>
<reference evidence="2 3" key="1">
    <citation type="submission" date="2019-10" db="EMBL/GenBank/DDBJ databases">
        <title>Taxonomy of Antarctic Massilia spp.: description of Massilia rubra sp. nov., Massilia aquatica sp. nov., Massilia mucilaginosa sp. nov., Massilia frigida sp. nov. isolated from streams, lakes and regoliths.</title>
        <authorList>
            <person name="Holochova P."/>
            <person name="Sedlacek I."/>
            <person name="Kralova S."/>
            <person name="Maslanova I."/>
            <person name="Busse H.-J."/>
            <person name="Stankova E."/>
            <person name="Vrbovska V."/>
            <person name="Kovarovic V."/>
            <person name="Bartak M."/>
            <person name="Svec P."/>
            <person name="Pantucek R."/>
        </authorList>
    </citation>
    <scope>NUCLEOTIDE SEQUENCE [LARGE SCALE GENOMIC DNA]</scope>
    <source>
        <strain evidence="2 3">CCM 8695</strain>
    </source>
</reference>
<protein>
    <submittedName>
        <fullName evidence="2">Uncharacterized protein</fullName>
    </submittedName>
</protein>
<organism evidence="2 3">
    <name type="scientific">Massilia frigida</name>
    <dbReference type="NCBI Taxonomy" id="2609281"/>
    <lineage>
        <taxon>Bacteria</taxon>
        <taxon>Pseudomonadati</taxon>
        <taxon>Pseudomonadota</taxon>
        <taxon>Betaproteobacteria</taxon>
        <taxon>Burkholderiales</taxon>
        <taxon>Oxalobacteraceae</taxon>
        <taxon>Telluria group</taxon>
        <taxon>Massilia</taxon>
    </lineage>
</organism>
<evidence type="ECO:0000256" key="1">
    <source>
        <dbReference type="SAM" id="Phobius"/>
    </source>
</evidence>
<dbReference type="EMBL" id="WHJG01000036">
    <property type="protein sequence ID" value="NHZ82682.1"/>
    <property type="molecule type" value="Genomic_DNA"/>
</dbReference>
<keyword evidence="1" id="KW-0472">Membrane</keyword>
<proteinExistence type="predicted"/>
<feature type="transmembrane region" description="Helical" evidence="1">
    <location>
        <begin position="41"/>
        <end position="60"/>
    </location>
</feature>
<keyword evidence="3" id="KW-1185">Reference proteome</keyword>
<keyword evidence="1" id="KW-1133">Transmembrane helix</keyword>
<accession>A0ABX0NB58</accession>
<gene>
    <name evidence="2" type="ORF">F2P44_25885</name>
</gene>